<comment type="caution">
    <text evidence="1">The sequence shown here is derived from an EMBL/GenBank/DDBJ whole genome shotgun (WGS) entry which is preliminary data.</text>
</comment>
<name>A0ACD3SPA7_9BURK</name>
<organism evidence="1 2">
    <name type="scientific">Imbroritus primus</name>
    <dbReference type="NCBI Taxonomy" id="3058603"/>
    <lineage>
        <taxon>Bacteria</taxon>
        <taxon>Pseudomonadati</taxon>
        <taxon>Pseudomonadota</taxon>
        <taxon>Betaproteobacteria</taxon>
        <taxon>Burkholderiales</taxon>
        <taxon>Burkholderiaceae</taxon>
        <taxon>Imbroritus</taxon>
    </lineage>
</organism>
<sequence length="1261" mass="136194">MIRYRAWLMRGMALLAAVAATVVAAAPTVDIARVPLYGRNQNIHPNLLLSLSVEFPTVGAAYRGDYDGATEYVGYFNPGKCYTYNSTENYFEISGNATAARTCSSAFSGNFMNWATSSAIDMLRLALTGGDRVVDETTRTVLQRAVLPDDFFNSGSYFPRRQLSGSTLIRGVTPFTSSTVYVTSCGNKLFFGNNTSNNASCSNPGNYQNLNPGSNNNRRPYLVRVKVCDANESATRTDLCQNYNGNFKPVGEMQRNAARVRFGAFGYLNDSASSRNGGVLRAPLKYVGATSVDANFDLIANTARQEWDPATGVFRTNPENAAEGVSGVVNYLNQFGRSGQYKELDPVSELYYESIRYLQGRQPTPSAVSGITTAFKDGFPAYTTWTDPVLASCQRNYVLAIADINTHWDRFVPGNTRTYTDSARAVESFDNFDVMEWTRKVGDLESQTAGGNPNRDTALANLQTLDTGSGDHGTYYMAGTAYWAATSAFRPNMPNLRVTTFSIDVDEGGDGTVTTAKRRSQLYLAAKYGGFNDRNNDGNPFRTYAADGRTVVTNNSEWEDAPGSRVPSNWFLAGQPAKMIAAIRNIFNRIVSFGGTISGVAVTSTKVGIGGAFQYSPGFDALRWSGRLAAYRISKDANDNLTLNDTPTWEAGNLLSQRTPASRRIFSYRRGTAGGNGITFDWTSLSATQQGWLNRNPDSPTQATDGQGQNRLAYLRGDTAREQKNNGAFRNRDTLLGDIVNSGPVYVGAPKRISFESAFNTFYADNLNRTKAVYVGANDGMLHAFHGDTGAELFAYVPNAIMQNLPDLTSPSYAHRAFVDATPVVGEAVIGSAWTTVLASGMGGGAQGVFALNVTNPSTFGTGNVLWEFTDEDDPDMGNVMGVPQIVKLKTGVVNGVPQYRWFVMTGNGLNSNLNDGTGRFNANAPAVLFLLALDKPAAQRWTLNTNYYKFVMPASDAALANGLGSPAVALNNDGQVLTAYAGDLQGNLWKFMLSDGPAAANVLPTYKDDTTLQPLFTATDGTGRRQPITMQPQVVFARGGYMVLFGTGKYYEAGDSRPAAQVNSFYGIYDANITPRVRVTGRNRLNAITLTADGSSYRFSRTPFALGTGSTQKMGWYFDFPDSSERQVTDALLSNGTIYFNSLLTGTDLCGTGSGSRNYAVNALTGVPVLSNTGYLSPTGMLGAPVIIELRVDKGVRDSVGLIDVTRTVEIWAFGATGGGKQAFVGEGGNAAPGTPGEKPPAGRFSWREIRNMNFITNTP</sequence>
<proteinExistence type="predicted"/>
<keyword evidence="2" id="KW-1185">Reference proteome</keyword>
<accession>A0ACD3SPA7</accession>
<evidence type="ECO:0000313" key="1">
    <source>
        <dbReference type="EMBL" id="TMS58126.1"/>
    </source>
</evidence>
<dbReference type="Proteomes" id="UP000004277">
    <property type="component" value="Unassembled WGS sequence"/>
</dbReference>
<gene>
    <name evidence="1" type="ORF">MW7_005035</name>
</gene>
<dbReference type="EMBL" id="AKCV02000015">
    <property type="protein sequence ID" value="TMS58126.1"/>
    <property type="molecule type" value="Genomic_DNA"/>
</dbReference>
<protein>
    <submittedName>
        <fullName evidence="1">Pilus assembly protein PilY</fullName>
    </submittedName>
</protein>
<evidence type="ECO:0000313" key="2">
    <source>
        <dbReference type="Proteomes" id="UP000004277"/>
    </source>
</evidence>
<reference evidence="1" key="1">
    <citation type="submission" date="2019-05" db="EMBL/GenBank/DDBJ databases">
        <title>Revised genome assembly of Burkholderiaceae (previously Ralstonia) sp. PBA.</title>
        <authorList>
            <person name="Gan H.M."/>
        </authorList>
    </citation>
    <scope>NUCLEOTIDE SEQUENCE</scope>
    <source>
        <strain evidence="1">PBA</strain>
    </source>
</reference>